<dbReference type="Proteomes" id="UP000281192">
    <property type="component" value="Chromosome"/>
</dbReference>
<reference evidence="3 4" key="1">
    <citation type="submission" date="2017-12" db="EMBL/GenBank/DDBJ databases">
        <title>The genome sequence of Caulobacter flavus CGMCC1 15093.</title>
        <authorList>
            <person name="Gao J."/>
            <person name="Mao X."/>
            <person name="Sun J."/>
        </authorList>
    </citation>
    <scope>NUCLEOTIDE SEQUENCE [LARGE SCALE GENOMIC DNA]</scope>
    <source>
        <strain evidence="3 4">CGMCC1 15093</strain>
    </source>
</reference>
<dbReference type="Proteomes" id="UP000234483">
    <property type="component" value="Unassembled WGS sequence"/>
</dbReference>
<keyword evidence="1" id="KW-0732">Signal</keyword>
<dbReference type="RefSeq" id="WP_101711952.1">
    <property type="nucleotide sequence ID" value="NZ_CP026100.1"/>
</dbReference>
<feature type="signal peptide" evidence="1">
    <location>
        <begin position="1"/>
        <end position="27"/>
    </location>
</feature>
<evidence type="ECO:0000313" key="3">
    <source>
        <dbReference type="EMBL" id="PLR18456.1"/>
    </source>
</evidence>
<dbReference type="SUPFAM" id="SSF74653">
    <property type="entry name" value="TolA/TonB C-terminal domain"/>
    <property type="match status" value="1"/>
</dbReference>
<reference evidence="2 5" key="2">
    <citation type="submission" date="2018-01" db="EMBL/GenBank/DDBJ databases">
        <title>Complete genome sequence of Caulobacter flavus RHGG3.</title>
        <authorList>
            <person name="Yang E."/>
        </authorList>
    </citation>
    <scope>NUCLEOTIDE SEQUENCE [LARGE SCALE GENOMIC DNA]</scope>
    <source>
        <strain evidence="2 5">RHGG3</strain>
    </source>
</reference>
<organism evidence="3 4">
    <name type="scientific">Caulobacter flavus</name>
    <dbReference type="NCBI Taxonomy" id="1679497"/>
    <lineage>
        <taxon>Bacteria</taxon>
        <taxon>Pseudomonadati</taxon>
        <taxon>Pseudomonadota</taxon>
        <taxon>Alphaproteobacteria</taxon>
        <taxon>Caulobacterales</taxon>
        <taxon>Caulobacteraceae</taxon>
        <taxon>Caulobacter</taxon>
    </lineage>
</organism>
<evidence type="ECO:0008006" key="6">
    <source>
        <dbReference type="Google" id="ProtNLM"/>
    </source>
</evidence>
<proteinExistence type="predicted"/>
<dbReference type="KEGG" id="cfh:C1707_17900"/>
<dbReference type="AlphaFoldDB" id="A0A2N5CXG2"/>
<evidence type="ECO:0000313" key="2">
    <source>
        <dbReference type="EMBL" id="AYV47981.1"/>
    </source>
</evidence>
<protein>
    <recommendedName>
        <fullName evidence="6">TonB C-terminal domain-containing protein</fullName>
    </recommendedName>
</protein>
<evidence type="ECO:0000256" key="1">
    <source>
        <dbReference type="SAM" id="SignalP"/>
    </source>
</evidence>
<dbReference type="OrthoDB" id="7211161at2"/>
<accession>A0A2N5CXG2</accession>
<keyword evidence="5" id="KW-1185">Reference proteome</keyword>
<evidence type="ECO:0000313" key="4">
    <source>
        <dbReference type="Proteomes" id="UP000234483"/>
    </source>
</evidence>
<sequence length="146" mass="15072">MAKPASYWRAAAAGLAAALGLGGYAQAQPRTAPPPAAWIAYGERTAQAIAAWLDEDTPPAVRLRGHLLAAPAAAEQGVALELKVWIAPDGVVSRVDFAPLGDAAADADLSAIVSGRTLAAPPPKMIQPLRLVVDIKARPAPHTTQF</sequence>
<feature type="chain" id="PRO_5044578097" description="TonB C-terminal domain-containing protein" evidence="1">
    <location>
        <begin position="28"/>
        <end position="146"/>
    </location>
</feature>
<dbReference type="EMBL" id="PJRQ01000010">
    <property type="protein sequence ID" value="PLR18456.1"/>
    <property type="molecule type" value="Genomic_DNA"/>
</dbReference>
<evidence type="ECO:0000313" key="5">
    <source>
        <dbReference type="Proteomes" id="UP000281192"/>
    </source>
</evidence>
<name>A0A2N5CXG2_9CAUL</name>
<gene>
    <name evidence="2" type="ORF">C1707_17900</name>
    <name evidence="3" type="ORF">CFHF_05090</name>
</gene>
<dbReference type="EMBL" id="CP026100">
    <property type="protein sequence ID" value="AYV47981.1"/>
    <property type="molecule type" value="Genomic_DNA"/>
</dbReference>